<comment type="caution">
    <text evidence="15">The sequence shown here is derived from an EMBL/GenBank/DDBJ whole genome shotgun (WGS) entry which is preliminary data.</text>
</comment>
<evidence type="ECO:0000256" key="6">
    <source>
        <dbReference type="ARBA" id="ARBA00022692"/>
    </source>
</evidence>
<evidence type="ECO:0000313" key="15">
    <source>
        <dbReference type="EMBL" id="KAL0563449.1"/>
    </source>
</evidence>
<dbReference type="SUPFAM" id="SSF48264">
    <property type="entry name" value="Cytochrome P450"/>
    <property type="match status" value="1"/>
</dbReference>
<feature type="non-terminal residue" evidence="15">
    <location>
        <position position="132"/>
    </location>
</feature>
<accession>A0ABR3EKP2</accession>
<reference evidence="15 16" key="1">
    <citation type="submission" date="2024-02" db="EMBL/GenBank/DDBJ databases">
        <title>A draft genome for the cacao thread blight pathogen Marasmius crinis-equi.</title>
        <authorList>
            <person name="Cohen S.P."/>
            <person name="Baruah I.K."/>
            <person name="Amoako-Attah I."/>
            <person name="Bukari Y."/>
            <person name="Meinhardt L.W."/>
            <person name="Bailey B.A."/>
        </authorList>
    </citation>
    <scope>NUCLEOTIDE SEQUENCE [LARGE SCALE GENOMIC DNA]</scope>
    <source>
        <strain evidence="15 16">GH-76</strain>
    </source>
</reference>
<evidence type="ECO:0000256" key="9">
    <source>
        <dbReference type="ARBA" id="ARBA00023002"/>
    </source>
</evidence>
<dbReference type="PANTHER" id="PTHR46300">
    <property type="entry name" value="P450, PUTATIVE (EUROFUNG)-RELATED-RELATED"/>
    <property type="match status" value="1"/>
</dbReference>
<comment type="similarity">
    <text evidence="4">Belongs to the cytochrome P450 family.</text>
</comment>
<gene>
    <name evidence="15" type="ORF">V5O48_018617</name>
</gene>
<dbReference type="InterPro" id="IPR050364">
    <property type="entry name" value="Cytochrome_P450_fung"/>
</dbReference>
<evidence type="ECO:0000256" key="2">
    <source>
        <dbReference type="ARBA" id="ARBA00004167"/>
    </source>
</evidence>
<keyword evidence="7" id="KW-0479">Metal-binding</keyword>
<evidence type="ECO:0008006" key="17">
    <source>
        <dbReference type="Google" id="ProtNLM"/>
    </source>
</evidence>
<evidence type="ECO:0000256" key="12">
    <source>
        <dbReference type="ARBA" id="ARBA00023136"/>
    </source>
</evidence>
<keyword evidence="8 14" id="KW-1133">Transmembrane helix</keyword>
<dbReference type="InterPro" id="IPR036396">
    <property type="entry name" value="Cyt_P450_sf"/>
</dbReference>
<evidence type="ECO:0000256" key="4">
    <source>
        <dbReference type="ARBA" id="ARBA00010617"/>
    </source>
</evidence>
<dbReference type="InterPro" id="IPR002401">
    <property type="entry name" value="Cyt_P450_E_grp-I"/>
</dbReference>
<keyword evidence="16" id="KW-1185">Reference proteome</keyword>
<keyword evidence="10" id="KW-0408">Iron</keyword>
<keyword evidence="11" id="KW-0503">Monooxygenase</keyword>
<feature type="transmembrane region" description="Helical" evidence="14">
    <location>
        <begin position="6"/>
        <end position="27"/>
    </location>
</feature>
<keyword evidence="6 14" id="KW-0812">Transmembrane</keyword>
<comment type="cofactor">
    <cofactor evidence="1">
        <name>heme</name>
        <dbReference type="ChEBI" id="CHEBI:30413"/>
    </cofactor>
</comment>
<organism evidence="15 16">
    <name type="scientific">Marasmius crinis-equi</name>
    <dbReference type="NCBI Taxonomy" id="585013"/>
    <lineage>
        <taxon>Eukaryota</taxon>
        <taxon>Fungi</taxon>
        <taxon>Dikarya</taxon>
        <taxon>Basidiomycota</taxon>
        <taxon>Agaricomycotina</taxon>
        <taxon>Agaricomycetes</taxon>
        <taxon>Agaricomycetidae</taxon>
        <taxon>Agaricales</taxon>
        <taxon>Marasmiineae</taxon>
        <taxon>Marasmiaceae</taxon>
        <taxon>Marasmius</taxon>
    </lineage>
</organism>
<keyword evidence="9" id="KW-0560">Oxidoreductase</keyword>
<dbReference type="Proteomes" id="UP001465976">
    <property type="component" value="Unassembled WGS sequence"/>
</dbReference>
<keyword evidence="5" id="KW-0349">Heme</keyword>
<dbReference type="InterPro" id="IPR001128">
    <property type="entry name" value="Cyt_P450"/>
</dbReference>
<dbReference type="PRINTS" id="PR00463">
    <property type="entry name" value="EP450I"/>
</dbReference>
<keyword evidence="13" id="KW-0325">Glycoprotein</keyword>
<name>A0ABR3EKP2_9AGAR</name>
<evidence type="ECO:0000256" key="10">
    <source>
        <dbReference type="ARBA" id="ARBA00023004"/>
    </source>
</evidence>
<comment type="subcellular location">
    <subcellularLocation>
        <location evidence="2">Membrane</location>
        <topology evidence="2">Single-pass membrane protein</topology>
    </subcellularLocation>
</comment>
<protein>
    <recommendedName>
        <fullName evidence="17">Cytochrome P450</fullName>
    </recommendedName>
</protein>
<dbReference type="Pfam" id="PF00067">
    <property type="entry name" value="p450"/>
    <property type="match status" value="1"/>
</dbReference>
<dbReference type="PANTHER" id="PTHR46300:SF2">
    <property type="entry name" value="CYTOCHROME P450 MONOOXYGENASE ALNH-RELATED"/>
    <property type="match status" value="1"/>
</dbReference>
<evidence type="ECO:0000256" key="7">
    <source>
        <dbReference type="ARBA" id="ARBA00022723"/>
    </source>
</evidence>
<evidence type="ECO:0000313" key="16">
    <source>
        <dbReference type="Proteomes" id="UP001465976"/>
    </source>
</evidence>
<evidence type="ECO:0000256" key="13">
    <source>
        <dbReference type="ARBA" id="ARBA00023180"/>
    </source>
</evidence>
<proteinExistence type="inferred from homology"/>
<dbReference type="Gene3D" id="1.10.630.10">
    <property type="entry name" value="Cytochrome P450"/>
    <property type="match status" value="1"/>
</dbReference>
<comment type="pathway">
    <text evidence="3">Secondary metabolite biosynthesis.</text>
</comment>
<evidence type="ECO:0000256" key="14">
    <source>
        <dbReference type="SAM" id="Phobius"/>
    </source>
</evidence>
<evidence type="ECO:0000256" key="3">
    <source>
        <dbReference type="ARBA" id="ARBA00005179"/>
    </source>
</evidence>
<evidence type="ECO:0000256" key="8">
    <source>
        <dbReference type="ARBA" id="ARBA00022989"/>
    </source>
</evidence>
<sequence>MSDFASLLVSLRTIAFASAVATILVYYQNIKEYFFGKLRDSAGHGIPPGPVGLPIVGSHPFLTHFPELTIDRWAKQYGPLYSVWLGNQLFMMISDPQIVKDLMVTNGAIFSSRKEMFLKSKKIFVGRGITAT</sequence>
<dbReference type="EMBL" id="JBAHYK010003496">
    <property type="protein sequence ID" value="KAL0563449.1"/>
    <property type="molecule type" value="Genomic_DNA"/>
</dbReference>
<evidence type="ECO:0000256" key="11">
    <source>
        <dbReference type="ARBA" id="ARBA00023033"/>
    </source>
</evidence>
<evidence type="ECO:0000256" key="1">
    <source>
        <dbReference type="ARBA" id="ARBA00001971"/>
    </source>
</evidence>
<evidence type="ECO:0000256" key="5">
    <source>
        <dbReference type="ARBA" id="ARBA00022617"/>
    </source>
</evidence>
<keyword evidence="12 14" id="KW-0472">Membrane</keyword>